<accession>A0A1X7AK45</accession>
<evidence type="ECO:0000256" key="5">
    <source>
        <dbReference type="ARBA" id="ARBA00023136"/>
    </source>
</evidence>
<dbReference type="Proteomes" id="UP000196573">
    <property type="component" value="Unassembled WGS sequence"/>
</dbReference>
<evidence type="ECO:0000256" key="4">
    <source>
        <dbReference type="ARBA" id="ARBA00022989"/>
    </source>
</evidence>
<dbReference type="EMBL" id="FWPT01000005">
    <property type="protein sequence ID" value="SMA47544.1"/>
    <property type="molecule type" value="Genomic_DNA"/>
</dbReference>
<keyword evidence="4 6" id="KW-1133">Transmembrane helix</keyword>
<keyword evidence="9" id="KW-1185">Reference proteome</keyword>
<reference evidence="8 9" key="1">
    <citation type="submission" date="2017-03" db="EMBL/GenBank/DDBJ databases">
        <authorList>
            <person name="Afonso C.L."/>
            <person name="Miller P.J."/>
            <person name="Scott M.A."/>
            <person name="Spackman E."/>
            <person name="Goraichik I."/>
            <person name="Dimitrov K.M."/>
            <person name="Suarez D.L."/>
            <person name="Swayne D.E."/>
        </authorList>
    </citation>
    <scope>NUCLEOTIDE SEQUENCE [LARGE SCALE GENOMIC DNA]</scope>
    <source>
        <strain evidence="8">SB41UT1</strain>
    </source>
</reference>
<feature type="transmembrane region" description="Helical" evidence="6">
    <location>
        <begin position="114"/>
        <end position="132"/>
    </location>
</feature>
<proteinExistence type="predicted"/>
<evidence type="ECO:0000256" key="6">
    <source>
        <dbReference type="SAM" id="Phobius"/>
    </source>
</evidence>
<feature type="transmembrane region" description="Helical" evidence="6">
    <location>
        <begin position="6"/>
        <end position="25"/>
    </location>
</feature>
<keyword evidence="3 6" id="KW-0812">Transmembrane</keyword>
<sequence length="291" mass="32575">MDKVMISVVALVIAMVLVAGINSYLKQQSRKVWLGLTWSRRVRGEGSNSLLTWLASRLTQPRDDIEKKIIAAGFYNRAVVSHLARVYFPGKLLLAVLSGAVVYLALSSELSDRLVMILLVAIGWILLPDMWLERRKKKRTVRVSGNLPYLLELMAVCVQTGMTIEAAIEYLSHELKGFDRDLAYLMEITASRARMSGTQQALNDLSEQLPSREMQSFIHTLQQSLRYGSSLFVTLTTQAGNLREVNMLTLEEKVAKLSAKLSVPLILFIMFPLVILMTAPGIMRMMSNAAL</sequence>
<evidence type="ECO:0000256" key="3">
    <source>
        <dbReference type="ARBA" id="ARBA00022692"/>
    </source>
</evidence>
<evidence type="ECO:0000259" key="7">
    <source>
        <dbReference type="Pfam" id="PF00482"/>
    </source>
</evidence>
<keyword evidence="5 6" id="KW-0472">Membrane</keyword>
<dbReference type="GO" id="GO:0005886">
    <property type="term" value="C:plasma membrane"/>
    <property type="evidence" value="ECO:0007669"/>
    <property type="project" value="UniProtKB-SubCell"/>
</dbReference>
<keyword evidence="2" id="KW-1003">Cell membrane</keyword>
<dbReference type="PANTHER" id="PTHR35007">
    <property type="entry name" value="INTEGRAL MEMBRANE PROTEIN-RELATED"/>
    <property type="match status" value="1"/>
</dbReference>
<protein>
    <submittedName>
        <fullName evidence="8">Bacterial type II secretion system protein F domain protein</fullName>
    </submittedName>
</protein>
<feature type="transmembrane region" description="Helical" evidence="6">
    <location>
        <begin position="263"/>
        <end position="283"/>
    </location>
</feature>
<dbReference type="RefSeq" id="WP_207626631.1">
    <property type="nucleotide sequence ID" value="NZ_CBCSCN010000003.1"/>
</dbReference>
<feature type="domain" description="Type II secretion system protein GspF" evidence="7">
    <location>
        <begin position="151"/>
        <end position="278"/>
    </location>
</feature>
<evidence type="ECO:0000313" key="9">
    <source>
        <dbReference type="Proteomes" id="UP000196573"/>
    </source>
</evidence>
<gene>
    <name evidence="8" type="ORF">EHSB41UT_02456</name>
</gene>
<comment type="subcellular location">
    <subcellularLocation>
        <location evidence="1">Cell membrane</location>
        <topology evidence="1">Multi-pass membrane protein</topology>
    </subcellularLocation>
</comment>
<dbReference type="Pfam" id="PF00482">
    <property type="entry name" value="T2SSF"/>
    <property type="match status" value="1"/>
</dbReference>
<dbReference type="AlphaFoldDB" id="A0A1X7AK45"/>
<evidence type="ECO:0000256" key="2">
    <source>
        <dbReference type="ARBA" id="ARBA00022475"/>
    </source>
</evidence>
<organism evidence="8 9">
    <name type="scientific">Parendozoicomonas haliclonae</name>
    <dbReference type="NCBI Taxonomy" id="1960125"/>
    <lineage>
        <taxon>Bacteria</taxon>
        <taxon>Pseudomonadati</taxon>
        <taxon>Pseudomonadota</taxon>
        <taxon>Gammaproteobacteria</taxon>
        <taxon>Oceanospirillales</taxon>
        <taxon>Endozoicomonadaceae</taxon>
        <taxon>Parendozoicomonas</taxon>
    </lineage>
</organism>
<dbReference type="InterPro" id="IPR018076">
    <property type="entry name" value="T2SS_GspF_dom"/>
</dbReference>
<name>A0A1X7AK45_9GAMM</name>
<dbReference type="PANTHER" id="PTHR35007:SF2">
    <property type="entry name" value="PILUS ASSEMBLE PROTEIN"/>
    <property type="match status" value="1"/>
</dbReference>
<evidence type="ECO:0000256" key="1">
    <source>
        <dbReference type="ARBA" id="ARBA00004651"/>
    </source>
</evidence>
<evidence type="ECO:0000313" key="8">
    <source>
        <dbReference type="EMBL" id="SMA47544.1"/>
    </source>
</evidence>
<feature type="transmembrane region" description="Helical" evidence="6">
    <location>
        <begin position="92"/>
        <end position="108"/>
    </location>
</feature>